<feature type="compositionally biased region" description="Polar residues" evidence="7">
    <location>
        <begin position="347"/>
        <end position="359"/>
    </location>
</feature>
<evidence type="ECO:0000256" key="2">
    <source>
        <dbReference type="ARBA" id="ARBA00004496"/>
    </source>
</evidence>
<feature type="compositionally biased region" description="Low complexity" evidence="7">
    <location>
        <begin position="597"/>
        <end position="606"/>
    </location>
</feature>
<dbReference type="InterPro" id="IPR000237">
    <property type="entry name" value="GRIP_dom"/>
</dbReference>
<keyword evidence="10" id="KW-1185">Reference proteome</keyword>
<comment type="caution">
    <text evidence="9">The sequence shown here is derived from an EMBL/GenBank/DDBJ whole genome shotgun (WGS) entry which is preliminary data.</text>
</comment>
<evidence type="ECO:0000256" key="5">
    <source>
        <dbReference type="ARBA" id="ARBA00023136"/>
    </source>
</evidence>
<feature type="coiled-coil region" evidence="6">
    <location>
        <begin position="1018"/>
        <end position="1062"/>
    </location>
</feature>
<feature type="coiled-coil region" evidence="6">
    <location>
        <begin position="206"/>
        <end position="233"/>
    </location>
</feature>
<dbReference type="EMBL" id="JALJOV010000403">
    <property type="protein sequence ID" value="KAK9864007.1"/>
    <property type="molecule type" value="Genomic_DNA"/>
</dbReference>
<dbReference type="SMART" id="SM00755">
    <property type="entry name" value="Grip"/>
    <property type="match status" value="1"/>
</dbReference>
<evidence type="ECO:0000256" key="7">
    <source>
        <dbReference type="SAM" id="MobiDB-lite"/>
    </source>
</evidence>
<feature type="region of interest" description="Disordered" evidence="7">
    <location>
        <begin position="674"/>
        <end position="703"/>
    </location>
</feature>
<dbReference type="PROSITE" id="PS50913">
    <property type="entry name" value="GRIP"/>
    <property type="match status" value="1"/>
</dbReference>
<reference evidence="9 10" key="1">
    <citation type="journal article" date="2024" name="Nat. Commun.">
        <title>Phylogenomics reveals the evolutionary origins of lichenization in chlorophyte algae.</title>
        <authorList>
            <person name="Puginier C."/>
            <person name="Libourel C."/>
            <person name="Otte J."/>
            <person name="Skaloud P."/>
            <person name="Haon M."/>
            <person name="Grisel S."/>
            <person name="Petersen M."/>
            <person name="Berrin J.G."/>
            <person name="Delaux P.M."/>
            <person name="Dal Grande F."/>
            <person name="Keller J."/>
        </authorList>
    </citation>
    <scope>NUCLEOTIDE SEQUENCE [LARGE SCALE GENOMIC DNA]</scope>
    <source>
        <strain evidence="9 10">SAG 2523</strain>
    </source>
</reference>
<evidence type="ECO:0000256" key="3">
    <source>
        <dbReference type="ARBA" id="ARBA00022490"/>
    </source>
</evidence>
<keyword evidence="5" id="KW-0472">Membrane</keyword>
<feature type="region of interest" description="Disordered" evidence="7">
    <location>
        <begin position="904"/>
        <end position="958"/>
    </location>
</feature>
<feature type="compositionally biased region" description="Polar residues" evidence="7">
    <location>
        <begin position="294"/>
        <end position="306"/>
    </location>
</feature>
<feature type="compositionally biased region" description="Polar residues" evidence="7">
    <location>
        <begin position="233"/>
        <end position="248"/>
    </location>
</feature>
<evidence type="ECO:0000313" key="10">
    <source>
        <dbReference type="Proteomes" id="UP001485043"/>
    </source>
</evidence>
<feature type="region of interest" description="Disordered" evidence="7">
    <location>
        <begin position="533"/>
        <end position="624"/>
    </location>
</feature>
<feature type="compositionally biased region" description="Basic and acidic residues" evidence="7">
    <location>
        <begin position="1"/>
        <end position="19"/>
    </location>
</feature>
<proteinExistence type="predicted"/>
<gene>
    <name evidence="9" type="ORF">WJX84_007296</name>
</gene>
<evidence type="ECO:0000256" key="4">
    <source>
        <dbReference type="ARBA" id="ARBA00023054"/>
    </source>
</evidence>
<evidence type="ECO:0000259" key="8">
    <source>
        <dbReference type="PROSITE" id="PS50913"/>
    </source>
</evidence>
<comment type="subcellular location">
    <subcellularLocation>
        <location evidence="2">Cytoplasm</location>
    </subcellularLocation>
    <subcellularLocation>
        <location evidence="1">Endomembrane system</location>
        <topology evidence="1">Peripheral membrane protein</topology>
    </subcellularLocation>
</comment>
<name>A0AAW1T4R9_9CHLO</name>
<feature type="compositionally biased region" description="Polar residues" evidence="7">
    <location>
        <begin position="385"/>
        <end position="402"/>
    </location>
</feature>
<dbReference type="PANTHER" id="PTHR23157">
    <property type="entry name" value="GRIP AND COILED-COIL DOMAIN-CONTAINING PROTEIN 1"/>
    <property type="match status" value="1"/>
</dbReference>
<feature type="domain" description="GRIP" evidence="8">
    <location>
        <begin position="1066"/>
        <end position="1113"/>
    </location>
</feature>
<dbReference type="PANTHER" id="PTHR23157:SF25">
    <property type="entry name" value="GRIP AND COILED-COIL DOMAIN-CONTAINING PROTEIN 1"/>
    <property type="match status" value="1"/>
</dbReference>
<feature type="region of interest" description="Disordered" evidence="7">
    <location>
        <begin position="233"/>
        <end position="314"/>
    </location>
</feature>
<keyword evidence="4 6" id="KW-0175">Coiled coil</keyword>
<feature type="region of interest" description="Disordered" evidence="7">
    <location>
        <begin position="759"/>
        <end position="796"/>
    </location>
</feature>
<dbReference type="InterPro" id="IPR051952">
    <property type="entry name" value="Golgi-autophagy_related"/>
</dbReference>
<dbReference type="Proteomes" id="UP001485043">
    <property type="component" value="Unassembled WGS sequence"/>
</dbReference>
<feature type="compositionally biased region" description="Basic and acidic residues" evidence="7">
    <location>
        <begin position="774"/>
        <end position="785"/>
    </location>
</feature>
<feature type="compositionally biased region" description="Basic and acidic residues" evidence="7">
    <location>
        <begin position="585"/>
        <end position="596"/>
    </location>
</feature>
<dbReference type="AlphaFoldDB" id="A0AAW1T4R9"/>
<keyword evidence="3" id="KW-0963">Cytoplasm</keyword>
<feature type="region of interest" description="Disordered" evidence="7">
    <location>
        <begin position="1152"/>
        <end position="1180"/>
    </location>
</feature>
<evidence type="ECO:0000256" key="1">
    <source>
        <dbReference type="ARBA" id="ARBA00004184"/>
    </source>
</evidence>
<feature type="region of interest" description="Disordered" evidence="7">
    <location>
        <begin position="329"/>
        <end position="402"/>
    </location>
</feature>
<evidence type="ECO:0000313" key="9">
    <source>
        <dbReference type="EMBL" id="KAK9864007.1"/>
    </source>
</evidence>
<feature type="region of interest" description="Disordered" evidence="7">
    <location>
        <begin position="153"/>
        <end position="181"/>
    </location>
</feature>
<feature type="compositionally biased region" description="Low complexity" evidence="7">
    <location>
        <begin position="269"/>
        <end position="283"/>
    </location>
</feature>
<feature type="compositionally biased region" description="Polar residues" evidence="7">
    <location>
        <begin position="614"/>
        <end position="624"/>
    </location>
</feature>
<feature type="compositionally biased region" description="Polar residues" evidence="7">
    <location>
        <begin position="554"/>
        <end position="568"/>
    </location>
</feature>
<evidence type="ECO:0000256" key="6">
    <source>
        <dbReference type="SAM" id="Coils"/>
    </source>
</evidence>
<accession>A0AAW1T4R9</accession>
<feature type="region of interest" description="Disordered" evidence="7">
    <location>
        <begin position="1"/>
        <end position="29"/>
    </location>
</feature>
<dbReference type="Pfam" id="PF01465">
    <property type="entry name" value="GRIP"/>
    <property type="match status" value="1"/>
</dbReference>
<sequence>MDSQRHASAESFKANEDARAGMAAEVGRLEDQTKNVSAALVREQDAALSAVRKLEEQLQMHPKQSVNQDNLEAHRSEALEAVKRLEDEIVAGKLAMADRIEGRIAAEARAADFAINADVANLRHQKTYQRLRRTSTELERVRRDSADNFEQLQRSSAELKRSSAELQRMRSAPGSSGLESLEEGADKAVQLVLQIISDTASSGGMLEIDRAAVARLTEENDSLKSRINQLGSLLSSNTIGGSSMSKASNPEGLPSEQTKDGKGRAEQPSPARASSDSAAAGKSLPAGSPRAQPAVNSLGSSASAPNTPRGHHGRTNLKLQASHFDPAKAQLPKAHNSGPGHPDPSSKGHSASATQQQSPKAAAVADSLPKLQQQQQHDTHKQRTASHLQEETSFQPVASTSEHSPIISLNITVSSESASDASPAASTGLLKPNISLPEAPELETQASATSLLSPCPPGTLPELAERTLDAAVASAVQVAASEATANGNVTGASSKGQDSQELAEVKRKFLLVMKKKQQEFVKKVKELEAAAEEATSRVRQLEQQATAARDAQEMEQQTVRSAATSEASELQRRLEEQAASLKQQVSEHREAAERAESIAQAAQSEASELRSKSMSDLQSHQESWQARYAELEAEVSRLKQDVESERAGRAKLREDVEGERERVKKAITEFKRKTDRAVRDCKKAEQEAESVRSKAEDEKEELRDQIAAADKRIQQAQQGAKALAIELREYKARAHSLLKAKDADLRTAAETVRQEYAEQLADAESASAQARSTADQERQNAHRWQEQLQEGLAEQSRQHELEIRHLRGDIAREQAGHQEASKSSEMWRIRAEAAEGRAEALKEERRRAPDASPAVLQQHAAQVQALQLRLENLQADFDTFRQTSEQMLEAKDFQLQQSLETNAELRSQSSTLRRELEEQQQAQQSVRPVQGPWRQDISPGPGRSGSAFLHRSPSAGLDDRWEAEDQWADAGSQVSFPSSRPAETTASGILEDMSFDSGLQESALLKLAGKQAAREEELGRMRDRTRLLEAEVADLQQEVDLRQQQEVALKEAMRDYEREKARAALASKHSKDLEYLKNILLKLFETGEAAALLPVVAMMLHFSPQELKQCQEAMLRRQAEAAEANAASAVGAGSDAGDGSYLGSWTAWAFGGEGQPGTPRLPSTPRVSGTPRYHEPPLPS</sequence>
<dbReference type="GO" id="GO:0005794">
    <property type="term" value="C:Golgi apparatus"/>
    <property type="evidence" value="ECO:0007669"/>
    <property type="project" value="TreeGrafter"/>
</dbReference>
<protein>
    <recommendedName>
        <fullName evidence="8">GRIP domain-containing protein</fullName>
    </recommendedName>
</protein>
<organism evidence="9 10">
    <name type="scientific">Apatococcus fuscideae</name>
    <dbReference type="NCBI Taxonomy" id="2026836"/>
    <lineage>
        <taxon>Eukaryota</taxon>
        <taxon>Viridiplantae</taxon>
        <taxon>Chlorophyta</taxon>
        <taxon>core chlorophytes</taxon>
        <taxon>Trebouxiophyceae</taxon>
        <taxon>Chlorellales</taxon>
        <taxon>Chlorellaceae</taxon>
        <taxon>Apatococcus</taxon>
    </lineage>
</organism>